<keyword evidence="9" id="KW-1185">Reference proteome</keyword>
<feature type="transmembrane region" description="Helical" evidence="6">
    <location>
        <begin position="154"/>
        <end position="176"/>
    </location>
</feature>
<keyword evidence="2 6" id="KW-0812">Transmembrane</keyword>
<dbReference type="Proteomes" id="UP001235966">
    <property type="component" value="Unassembled WGS sequence"/>
</dbReference>
<reference evidence="8 9" key="1">
    <citation type="submission" date="2023-07" db="EMBL/GenBank/DDBJ databases">
        <title>Sequencing the genomes of 1000 actinobacteria strains.</title>
        <authorList>
            <person name="Klenk H.-P."/>
        </authorList>
    </citation>
    <scope>NUCLEOTIDE SEQUENCE [LARGE SCALE GENOMIC DNA]</scope>
    <source>
        <strain evidence="8 9">DSM 102162</strain>
    </source>
</reference>
<feature type="transmembrane region" description="Helical" evidence="6">
    <location>
        <begin position="52"/>
        <end position="78"/>
    </location>
</feature>
<accession>A0ABT9NCZ7</accession>
<feature type="transmembrane region" description="Helical" evidence="6">
    <location>
        <begin position="6"/>
        <end position="31"/>
    </location>
</feature>
<keyword evidence="4 6" id="KW-1133">Transmembrane helix</keyword>
<dbReference type="InterPro" id="IPR017562">
    <property type="entry name" value="Cyt_c_biogenesis_CcsA"/>
</dbReference>
<evidence type="ECO:0000313" key="8">
    <source>
        <dbReference type="EMBL" id="MDP9801568.1"/>
    </source>
</evidence>
<feature type="transmembrane region" description="Helical" evidence="6">
    <location>
        <begin position="90"/>
        <end position="107"/>
    </location>
</feature>
<dbReference type="PANTHER" id="PTHR30071:SF1">
    <property type="entry name" value="CYTOCHROME B_B6 PROTEIN-RELATED"/>
    <property type="match status" value="1"/>
</dbReference>
<keyword evidence="3" id="KW-0201">Cytochrome c-type biogenesis</keyword>
<evidence type="ECO:0000256" key="5">
    <source>
        <dbReference type="ARBA" id="ARBA00023136"/>
    </source>
</evidence>
<feature type="transmembrane region" description="Helical" evidence="6">
    <location>
        <begin position="232"/>
        <end position="250"/>
    </location>
</feature>
<proteinExistence type="predicted"/>
<name>A0ABT9NCZ7_9ACTO</name>
<feature type="transmembrane region" description="Helical" evidence="6">
    <location>
        <begin position="257"/>
        <end position="278"/>
    </location>
</feature>
<dbReference type="InterPro" id="IPR002541">
    <property type="entry name" value="Cyt_c_assembly"/>
</dbReference>
<sequence length="285" mass="31766">MLEFSQILLFATAILVALAFTAYVLLTFTAWRTRSQKVTSVSSTSAGSQPKGVAWYASGLVVLALVALTASMILRWAATGKVPLANQYEFATSFAWGMLLFQVYFNHKYHARTLALFTLPVILAMLVYITTLSYENDPLMPALQNSPLLTIHVFTAALSYGAAVVGFGAALMFLLAPRISWRGWPKPELLDEIAYKAVVITFPLLTIMIILGSIWANIAWGRYWAWDPKETAALVTWLIYGAYLHARVVRDWRGNKAAWLLVIGFVAIIFTFFGNYWFGGLHSYA</sequence>
<dbReference type="NCBIfam" id="TIGR03144">
    <property type="entry name" value="cytochr_II_ccsB"/>
    <property type="match status" value="1"/>
</dbReference>
<dbReference type="EMBL" id="JAUSQW010000001">
    <property type="protein sequence ID" value="MDP9801568.1"/>
    <property type="molecule type" value="Genomic_DNA"/>
</dbReference>
<gene>
    <name evidence="8" type="ORF">J2S49_001644</name>
</gene>
<evidence type="ECO:0000259" key="7">
    <source>
        <dbReference type="Pfam" id="PF01578"/>
    </source>
</evidence>
<dbReference type="PANTHER" id="PTHR30071">
    <property type="entry name" value="HEME EXPORTER PROTEIN C"/>
    <property type="match status" value="1"/>
</dbReference>
<evidence type="ECO:0000313" key="9">
    <source>
        <dbReference type="Proteomes" id="UP001235966"/>
    </source>
</evidence>
<feature type="domain" description="Cytochrome c assembly protein" evidence="7">
    <location>
        <begin position="85"/>
        <end position="282"/>
    </location>
</feature>
<evidence type="ECO:0000256" key="3">
    <source>
        <dbReference type="ARBA" id="ARBA00022748"/>
    </source>
</evidence>
<dbReference type="Pfam" id="PF01578">
    <property type="entry name" value="Cytochrom_C_asm"/>
    <property type="match status" value="1"/>
</dbReference>
<evidence type="ECO:0000256" key="1">
    <source>
        <dbReference type="ARBA" id="ARBA00004141"/>
    </source>
</evidence>
<organism evidence="8 9">
    <name type="scientific">Arcanobacterium wilhelmae</name>
    <dbReference type="NCBI Taxonomy" id="1803177"/>
    <lineage>
        <taxon>Bacteria</taxon>
        <taxon>Bacillati</taxon>
        <taxon>Actinomycetota</taxon>
        <taxon>Actinomycetes</taxon>
        <taxon>Actinomycetales</taxon>
        <taxon>Actinomycetaceae</taxon>
        <taxon>Arcanobacterium</taxon>
    </lineage>
</organism>
<evidence type="ECO:0000256" key="4">
    <source>
        <dbReference type="ARBA" id="ARBA00022989"/>
    </source>
</evidence>
<feature type="transmembrane region" description="Helical" evidence="6">
    <location>
        <begin position="114"/>
        <end position="134"/>
    </location>
</feature>
<feature type="transmembrane region" description="Helical" evidence="6">
    <location>
        <begin position="197"/>
        <end position="220"/>
    </location>
</feature>
<keyword evidence="5 6" id="KW-0472">Membrane</keyword>
<protein>
    <submittedName>
        <fullName evidence="8">Cytochrome c-type biogenesis protein CcsB</fullName>
    </submittedName>
</protein>
<dbReference type="InterPro" id="IPR045062">
    <property type="entry name" value="Cyt_c_biogenesis_CcsA/CcmC"/>
</dbReference>
<comment type="caution">
    <text evidence="8">The sequence shown here is derived from an EMBL/GenBank/DDBJ whole genome shotgun (WGS) entry which is preliminary data.</text>
</comment>
<comment type="subcellular location">
    <subcellularLocation>
        <location evidence="1">Membrane</location>
        <topology evidence="1">Multi-pass membrane protein</topology>
    </subcellularLocation>
</comment>
<dbReference type="RefSeq" id="WP_278059712.1">
    <property type="nucleotide sequence ID" value="NZ_CP121247.1"/>
</dbReference>
<evidence type="ECO:0000256" key="2">
    <source>
        <dbReference type="ARBA" id="ARBA00022692"/>
    </source>
</evidence>
<evidence type="ECO:0000256" key="6">
    <source>
        <dbReference type="SAM" id="Phobius"/>
    </source>
</evidence>